<sequence>MQNTEDQANTGHSQNTHNGRTAAVSWMGTIYGRFTEILAFFGFESILKVELEAVLQQRVYPMRLSRFEFFEVLLAG</sequence>
<evidence type="ECO:0000313" key="1">
    <source>
        <dbReference type="EMBL" id="GAP44005.1"/>
    </source>
</evidence>
<dbReference type="Proteomes" id="UP000053091">
    <property type="component" value="Unassembled WGS sequence"/>
</dbReference>
<accession>A0A0S7BT02</accession>
<dbReference type="EMBL" id="DF968182">
    <property type="protein sequence ID" value="GAP44005.1"/>
    <property type="molecule type" value="Genomic_DNA"/>
</dbReference>
<reference evidence="1" key="1">
    <citation type="journal article" date="2015" name="Genome Announc.">
        <title>Draft Genome Sequence of Bacteroidales Strain TBC1, a Novel Isolate from a Methanogenic Wastewater Treatment System.</title>
        <authorList>
            <person name="Tourlousse D.M."/>
            <person name="Matsuura N."/>
            <person name="Sun L."/>
            <person name="Toyonaga M."/>
            <person name="Kuroda K."/>
            <person name="Ohashi A."/>
            <person name="Cruz R."/>
            <person name="Yamaguchi T."/>
            <person name="Sekiguchi Y."/>
        </authorList>
    </citation>
    <scope>NUCLEOTIDE SEQUENCE [LARGE SCALE GENOMIC DNA]</scope>
    <source>
        <strain evidence="1">TBC1</strain>
    </source>
</reference>
<dbReference type="AlphaFoldDB" id="A0A0S7BT02"/>
<evidence type="ECO:0000313" key="2">
    <source>
        <dbReference type="Proteomes" id="UP000053091"/>
    </source>
</evidence>
<name>A0A0S7BT02_9BACT</name>
<protein>
    <submittedName>
        <fullName evidence="1">Uncharacterized protein</fullName>
    </submittedName>
</protein>
<organism evidence="1">
    <name type="scientific">Lentimicrobium saccharophilum</name>
    <dbReference type="NCBI Taxonomy" id="1678841"/>
    <lineage>
        <taxon>Bacteria</taxon>
        <taxon>Pseudomonadati</taxon>
        <taxon>Bacteroidota</taxon>
        <taxon>Bacteroidia</taxon>
        <taxon>Bacteroidales</taxon>
        <taxon>Lentimicrobiaceae</taxon>
        <taxon>Lentimicrobium</taxon>
    </lineage>
</organism>
<gene>
    <name evidence="1" type="ORF">TBC1_112164</name>
</gene>
<proteinExistence type="predicted"/>
<keyword evidence="2" id="KW-1185">Reference proteome</keyword>